<dbReference type="Pfam" id="PF20979">
    <property type="entry name" value="Arginosuc_syn_C"/>
    <property type="match status" value="1"/>
</dbReference>
<sequence>MAKEIKKVVLAYSGGLDTSIIIPWLKENYNNCEVIAVSGDVGQGTELDGLEEKAIKTGASKLYIEDLTEEFITDYVYPTVQAGAVYENQYLLGTSFARPIIAKRIAEIAIKEGADAICHGCTGKGNDQVRFELAIKAFAPDMQIIAPWRIWDIKSRDQEIDYAEAHNIPLKINRETNYSKDKNLWHLSHEGLDLEDPANEPQYEKPGFLELGVSPLQAPDKPTYVTIHFEKGIPTAIDGVEMGGKELVSKLNELGGANGIGLADLVENRLVGMKSRGVYETPGGTILYKAHEVLETITIDKETARIKQYLSIKFADIVYNGQWFTPLREAMSAFVTETQKTVTGDVKLKLYKGNIINAGVTSPYTLYDEEVATFDEDDVYNQADSAGFINLFGLPIKVRAKLEQKRNQQK</sequence>
<feature type="binding site" evidence="9">
    <location>
        <begin position="11"/>
        <end position="19"/>
    </location>
    <ligand>
        <name>ATP</name>
        <dbReference type="ChEBI" id="CHEBI:30616"/>
    </ligand>
</feature>
<feature type="binding site" evidence="9">
    <location>
        <position position="95"/>
    </location>
    <ligand>
        <name>L-citrulline</name>
        <dbReference type="ChEBI" id="CHEBI:57743"/>
    </ligand>
</feature>
<feature type="binding site" evidence="9">
    <location>
        <position position="126"/>
    </location>
    <ligand>
        <name>L-aspartate</name>
        <dbReference type="ChEBI" id="CHEBI:29991"/>
    </ligand>
</feature>
<comment type="subunit">
    <text evidence="2 9">Homotetramer.</text>
</comment>
<evidence type="ECO:0000256" key="4">
    <source>
        <dbReference type="ARBA" id="ARBA00022571"/>
    </source>
</evidence>
<evidence type="ECO:0000256" key="3">
    <source>
        <dbReference type="ARBA" id="ARBA00012286"/>
    </source>
</evidence>
<gene>
    <name evidence="9 12" type="primary">argG</name>
    <name evidence="12" type="ORF">CUS_7869</name>
</gene>
<dbReference type="EC" id="6.3.4.5" evidence="3 9"/>
<dbReference type="FunFam" id="3.40.50.620:FF:000019">
    <property type="entry name" value="Argininosuccinate synthase"/>
    <property type="match status" value="1"/>
</dbReference>
<evidence type="ECO:0000313" key="12">
    <source>
        <dbReference type="EMBL" id="EGC01888.1"/>
    </source>
</evidence>
<dbReference type="Pfam" id="PF00764">
    <property type="entry name" value="Arginosuc_synth"/>
    <property type="match status" value="1"/>
</dbReference>
<comment type="pathway">
    <text evidence="1 9">Amino-acid biosynthesis; L-arginine biosynthesis; L-arginine from L-ornithine and carbamoyl phosphate: step 2/3.</text>
</comment>
<comment type="caution">
    <text evidence="12">The sequence shown here is derived from an EMBL/GenBank/DDBJ whole genome shotgun (WGS) entry which is preliminary data.</text>
</comment>
<evidence type="ECO:0000256" key="8">
    <source>
        <dbReference type="ARBA" id="ARBA00022840"/>
    </source>
</evidence>
<comment type="similarity">
    <text evidence="9">Belongs to the argininosuccinate synthase family. Type 1 subfamily.</text>
</comment>
<feature type="binding site" evidence="9">
    <location>
        <position position="126"/>
    </location>
    <ligand>
        <name>L-citrulline</name>
        <dbReference type="ChEBI" id="CHEBI:57743"/>
    </ligand>
</feature>
<dbReference type="GO" id="GO:0005737">
    <property type="term" value="C:cytoplasm"/>
    <property type="evidence" value="ECO:0007669"/>
    <property type="project" value="UniProtKB-SubCell"/>
</dbReference>
<dbReference type="InterPro" id="IPR001518">
    <property type="entry name" value="Arginosuc_synth"/>
</dbReference>
<evidence type="ECO:0000256" key="2">
    <source>
        <dbReference type="ARBA" id="ARBA00011881"/>
    </source>
</evidence>
<dbReference type="STRING" id="246199.CUS_7869"/>
<evidence type="ECO:0000256" key="5">
    <source>
        <dbReference type="ARBA" id="ARBA00022598"/>
    </source>
</evidence>
<dbReference type="eggNOG" id="COG0137">
    <property type="taxonomic scope" value="Bacteria"/>
</dbReference>
<dbReference type="PROSITE" id="PS00565">
    <property type="entry name" value="ARGININOSUCCIN_SYN_2"/>
    <property type="match status" value="1"/>
</dbReference>
<comment type="subcellular location">
    <subcellularLocation>
        <location evidence="9">Cytoplasm</location>
    </subcellularLocation>
</comment>
<comment type="catalytic activity">
    <reaction evidence="9">
        <text>L-citrulline + L-aspartate + ATP = 2-(N(omega)-L-arginino)succinate + AMP + diphosphate + H(+)</text>
        <dbReference type="Rhea" id="RHEA:10932"/>
        <dbReference type="ChEBI" id="CHEBI:15378"/>
        <dbReference type="ChEBI" id="CHEBI:29991"/>
        <dbReference type="ChEBI" id="CHEBI:30616"/>
        <dbReference type="ChEBI" id="CHEBI:33019"/>
        <dbReference type="ChEBI" id="CHEBI:57472"/>
        <dbReference type="ChEBI" id="CHEBI:57743"/>
        <dbReference type="ChEBI" id="CHEBI:456215"/>
        <dbReference type="EC" id="6.3.4.5"/>
    </reaction>
</comment>
<dbReference type="RefSeq" id="WP_002852294.1">
    <property type="nucleotide sequence ID" value="NZ_ADKM02000122.1"/>
</dbReference>
<organism evidence="12 13">
    <name type="scientific">Ruminococcus albus 8</name>
    <dbReference type="NCBI Taxonomy" id="246199"/>
    <lineage>
        <taxon>Bacteria</taxon>
        <taxon>Bacillati</taxon>
        <taxon>Bacillota</taxon>
        <taxon>Clostridia</taxon>
        <taxon>Eubacteriales</taxon>
        <taxon>Oscillospiraceae</taxon>
        <taxon>Ruminococcus</taxon>
    </lineage>
</organism>
<feature type="binding site" evidence="9">
    <location>
        <position position="279"/>
    </location>
    <ligand>
        <name>L-citrulline</name>
        <dbReference type="ChEBI" id="CHEBI:57743"/>
    </ligand>
</feature>
<keyword evidence="6 9" id="KW-0028">Amino-acid biosynthesis</keyword>
<dbReference type="CDD" id="cd01999">
    <property type="entry name" value="ASS"/>
    <property type="match status" value="1"/>
</dbReference>
<comment type="caution">
    <text evidence="9">Lacks conserved residue(s) required for the propagation of feature annotation.</text>
</comment>
<feature type="binding site" evidence="9">
    <location>
        <position position="179"/>
    </location>
    <ligand>
        <name>L-citrulline</name>
        <dbReference type="ChEBI" id="CHEBI:57743"/>
    </ligand>
</feature>
<dbReference type="InterPro" id="IPR048268">
    <property type="entry name" value="Arginosuc_syn_C"/>
</dbReference>
<evidence type="ECO:0000256" key="6">
    <source>
        <dbReference type="ARBA" id="ARBA00022605"/>
    </source>
</evidence>
<dbReference type="AlphaFoldDB" id="E9SFS0"/>
<dbReference type="HAMAP" id="MF_00005">
    <property type="entry name" value="Arg_succ_synth_type1"/>
    <property type="match status" value="1"/>
</dbReference>
<dbReference type="NCBIfam" id="TIGR00032">
    <property type="entry name" value="argG"/>
    <property type="match status" value="1"/>
</dbReference>
<evidence type="ECO:0000256" key="7">
    <source>
        <dbReference type="ARBA" id="ARBA00022741"/>
    </source>
</evidence>
<keyword evidence="9" id="KW-0963">Cytoplasm</keyword>
<keyword evidence="4 9" id="KW-0055">Arginine biosynthesis</keyword>
<dbReference type="UniPathway" id="UPA00068">
    <property type="reaction ID" value="UER00113"/>
</dbReference>
<evidence type="ECO:0000259" key="11">
    <source>
        <dbReference type="Pfam" id="PF20979"/>
    </source>
</evidence>
<feature type="binding site" evidence="9">
    <location>
        <position position="122"/>
    </location>
    <ligand>
        <name>L-aspartate</name>
        <dbReference type="ChEBI" id="CHEBI:29991"/>
    </ligand>
</feature>
<dbReference type="InterPro" id="IPR018223">
    <property type="entry name" value="Arginosuc_synth_CS"/>
</dbReference>
<dbReference type="GO" id="GO:0005524">
    <property type="term" value="F:ATP binding"/>
    <property type="evidence" value="ECO:0007669"/>
    <property type="project" value="UniProtKB-UniRule"/>
</dbReference>
<feature type="binding site" evidence="9">
    <location>
        <position position="188"/>
    </location>
    <ligand>
        <name>L-citrulline</name>
        <dbReference type="ChEBI" id="CHEBI:57743"/>
    </ligand>
</feature>
<dbReference type="GO" id="GO:0006526">
    <property type="term" value="P:L-arginine biosynthetic process"/>
    <property type="evidence" value="ECO:0007669"/>
    <property type="project" value="UniProtKB-UniRule"/>
</dbReference>
<feature type="domain" description="Arginosuccinate synthase-like N-terminal" evidence="10">
    <location>
        <begin position="7"/>
        <end position="169"/>
    </location>
</feature>
<feature type="binding site" evidence="9">
    <location>
        <position position="130"/>
    </location>
    <ligand>
        <name>L-citrulline</name>
        <dbReference type="ChEBI" id="CHEBI:57743"/>
    </ligand>
</feature>
<feature type="binding site" evidence="9">
    <location>
        <position position="120"/>
    </location>
    <ligand>
        <name>ATP</name>
        <dbReference type="ChEBI" id="CHEBI:30616"/>
    </ligand>
</feature>
<dbReference type="InterPro" id="IPR023434">
    <property type="entry name" value="Arginosuc_synth_type_1_subfam"/>
</dbReference>
<reference evidence="12 13" key="1">
    <citation type="submission" date="2011-02" db="EMBL/GenBank/DDBJ databases">
        <authorList>
            <person name="Nelson K.E."/>
            <person name="Sutton G."/>
            <person name="Torralba M."/>
            <person name="Durkin S."/>
            <person name="Harkins D."/>
            <person name="Montgomery R."/>
            <person name="Ziemer C."/>
            <person name="Klaassens E."/>
            <person name="Ocuiv P."/>
            <person name="Morrison M."/>
        </authorList>
    </citation>
    <scope>NUCLEOTIDE SEQUENCE [LARGE SCALE GENOMIC DNA]</scope>
    <source>
        <strain evidence="12 13">8</strain>
    </source>
</reference>
<dbReference type="InterPro" id="IPR014729">
    <property type="entry name" value="Rossmann-like_a/b/a_fold"/>
</dbReference>
<feature type="binding site" evidence="9">
    <location>
        <position position="90"/>
    </location>
    <ligand>
        <name>L-citrulline</name>
        <dbReference type="ChEBI" id="CHEBI:57743"/>
    </ligand>
</feature>
<dbReference type="NCBIfam" id="NF001770">
    <property type="entry name" value="PRK00509.1"/>
    <property type="match status" value="1"/>
</dbReference>
<dbReference type="FunFam" id="3.90.1260.10:FF:000007">
    <property type="entry name" value="Argininosuccinate synthase"/>
    <property type="match status" value="1"/>
</dbReference>
<dbReference type="PANTHER" id="PTHR11587">
    <property type="entry name" value="ARGININOSUCCINATE SYNTHASE"/>
    <property type="match status" value="1"/>
</dbReference>
<evidence type="ECO:0000256" key="9">
    <source>
        <dbReference type="HAMAP-Rule" id="MF_00005"/>
    </source>
</evidence>
<dbReference type="Gene3D" id="1.20.5.470">
    <property type="entry name" value="Single helix bin"/>
    <property type="match status" value="1"/>
</dbReference>
<evidence type="ECO:0000256" key="1">
    <source>
        <dbReference type="ARBA" id="ARBA00004967"/>
    </source>
</evidence>
<feature type="binding site" evidence="9">
    <location>
        <position position="127"/>
    </location>
    <ligand>
        <name>L-aspartate</name>
        <dbReference type="ChEBI" id="CHEBI:29991"/>
    </ligand>
</feature>
<dbReference type="Gene3D" id="3.40.50.620">
    <property type="entry name" value="HUPs"/>
    <property type="match status" value="1"/>
</dbReference>
<dbReference type="EMBL" id="ADKM02000122">
    <property type="protein sequence ID" value="EGC01888.1"/>
    <property type="molecule type" value="Genomic_DNA"/>
</dbReference>
<evidence type="ECO:0000313" key="13">
    <source>
        <dbReference type="Proteomes" id="UP000004259"/>
    </source>
</evidence>
<evidence type="ECO:0000259" key="10">
    <source>
        <dbReference type="Pfam" id="PF00764"/>
    </source>
</evidence>
<keyword evidence="5 9" id="KW-0436">Ligase</keyword>
<protein>
    <recommendedName>
        <fullName evidence="3 9">Argininosuccinate synthase</fullName>
        <ecNumber evidence="3 9">6.3.4.5</ecNumber>
    </recommendedName>
    <alternativeName>
        <fullName evidence="9">Citrulline--aspartate ligase</fullName>
    </alternativeName>
</protein>
<feature type="domain" description="Arginosuccinate synthase C-terminal" evidence="11">
    <location>
        <begin position="178"/>
        <end position="398"/>
    </location>
</feature>
<dbReference type="GO" id="GO:0000053">
    <property type="term" value="P:argininosuccinate metabolic process"/>
    <property type="evidence" value="ECO:0007669"/>
    <property type="project" value="TreeGrafter"/>
</dbReference>
<keyword evidence="8 9" id="KW-0067">ATP-binding</keyword>
<proteinExistence type="inferred from homology"/>
<dbReference type="InterPro" id="IPR024074">
    <property type="entry name" value="AS_cat/multimer_dom_body"/>
</dbReference>
<dbReference type="PANTHER" id="PTHR11587:SF2">
    <property type="entry name" value="ARGININOSUCCINATE SYNTHASE"/>
    <property type="match status" value="1"/>
</dbReference>
<keyword evidence="7 9" id="KW-0547">Nucleotide-binding</keyword>
<name>E9SFS0_RUMAL</name>
<dbReference type="SUPFAM" id="SSF69864">
    <property type="entry name" value="Argininosuccinate synthetase, C-terminal domain"/>
    <property type="match status" value="1"/>
</dbReference>
<dbReference type="GO" id="GO:0004055">
    <property type="term" value="F:argininosuccinate synthase activity"/>
    <property type="evidence" value="ECO:0007669"/>
    <property type="project" value="UniProtKB-UniRule"/>
</dbReference>
<accession>E9SFS0</accession>
<feature type="binding site" evidence="9">
    <location>
        <position position="267"/>
    </location>
    <ligand>
        <name>L-citrulline</name>
        <dbReference type="ChEBI" id="CHEBI:57743"/>
    </ligand>
</feature>
<dbReference type="OrthoDB" id="9801641at2"/>
<dbReference type="PROSITE" id="PS00564">
    <property type="entry name" value="ARGININOSUCCIN_SYN_1"/>
    <property type="match status" value="1"/>
</dbReference>
<dbReference type="Proteomes" id="UP000004259">
    <property type="component" value="Unassembled WGS sequence"/>
</dbReference>
<dbReference type="InterPro" id="IPR048267">
    <property type="entry name" value="Arginosuc_syn_N"/>
</dbReference>
<keyword evidence="13" id="KW-1185">Reference proteome</keyword>
<dbReference type="SUPFAM" id="SSF52402">
    <property type="entry name" value="Adenine nucleotide alpha hydrolases-like"/>
    <property type="match status" value="1"/>
</dbReference>
<dbReference type="Gene3D" id="3.90.1260.10">
    <property type="entry name" value="Argininosuccinate synthetase, chain A, domain 2"/>
    <property type="match status" value="1"/>
</dbReference>
<dbReference type="GO" id="GO:0000050">
    <property type="term" value="P:urea cycle"/>
    <property type="evidence" value="ECO:0007669"/>
    <property type="project" value="TreeGrafter"/>
</dbReference>